<dbReference type="PIRSF" id="PIRSF034852">
    <property type="entry name" value="UCP034852"/>
    <property type="match status" value="1"/>
</dbReference>
<gene>
    <name evidence="3" type="ORF">H9655_05395</name>
</gene>
<accession>A0ABR8QLQ5</accession>
<proteinExistence type="inferred from homology"/>
<dbReference type="InterPro" id="IPR035903">
    <property type="entry name" value="HesB-like_dom_sf"/>
</dbReference>
<evidence type="ECO:0000313" key="4">
    <source>
        <dbReference type="Proteomes" id="UP000657931"/>
    </source>
</evidence>
<sequence length="96" mass="11390">MDIRLSEKAISWFKDEMLLTDGDYVRFFARYGGSSPIQQGFSLGISNEEPINPVVIKESEGIQFFIEEKDLWYFDDHHLIVNYDEDLNEPQYKYEK</sequence>
<dbReference type="SUPFAM" id="SSF89360">
    <property type="entry name" value="HesB-like domain"/>
    <property type="match status" value="1"/>
</dbReference>
<dbReference type="InterPro" id="IPR008326">
    <property type="entry name" value="PdhI-like"/>
</dbReference>
<comment type="caution">
    <text evidence="3">The sequence shown here is derived from an EMBL/GenBank/DDBJ whole genome shotgun (WGS) entry which is preliminary data.</text>
</comment>
<feature type="domain" description="Core" evidence="2">
    <location>
        <begin position="1"/>
        <end position="88"/>
    </location>
</feature>
<evidence type="ECO:0000259" key="2">
    <source>
        <dbReference type="Pfam" id="PF01521"/>
    </source>
</evidence>
<dbReference type="Proteomes" id="UP000657931">
    <property type="component" value="Unassembled WGS sequence"/>
</dbReference>
<dbReference type="InterPro" id="IPR000361">
    <property type="entry name" value="ATAP_core_dom"/>
</dbReference>
<reference evidence="3 4" key="1">
    <citation type="submission" date="2020-08" db="EMBL/GenBank/DDBJ databases">
        <title>A Genomic Blueprint of the Chicken Gut Microbiome.</title>
        <authorList>
            <person name="Gilroy R."/>
            <person name="Ravi A."/>
            <person name="Getino M."/>
            <person name="Pursley I."/>
            <person name="Horton D.L."/>
            <person name="Alikhan N.-F."/>
            <person name="Baker D."/>
            <person name="Gharbi K."/>
            <person name="Hall N."/>
            <person name="Watson M."/>
            <person name="Adriaenssens E.M."/>
            <person name="Foster-Nyarko E."/>
            <person name="Jarju S."/>
            <person name="Secka A."/>
            <person name="Antonio M."/>
            <person name="Oren A."/>
            <person name="Chaudhuri R."/>
            <person name="La Ragione R.M."/>
            <person name="Hildebrand F."/>
            <person name="Pallen M.J."/>
        </authorList>
    </citation>
    <scope>NUCLEOTIDE SEQUENCE [LARGE SCALE GENOMIC DNA]</scope>
    <source>
        <strain evidence="3 4">Sa5YUA1</strain>
    </source>
</reference>
<name>A0ABR8QLQ5_9BACI</name>
<organism evidence="3 4">
    <name type="scientific">Cytobacillus stercorigallinarum</name>
    <dbReference type="NCBI Taxonomy" id="2762240"/>
    <lineage>
        <taxon>Bacteria</taxon>
        <taxon>Bacillati</taxon>
        <taxon>Bacillota</taxon>
        <taxon>Bacilli</taxon>
        <taxon>Bacillales</taxon>
        <taxon>Bacillaceae</taxon>
        <taxon>Cytobacillus</taxon>
    </lineage>
</organism>
<keyword evidence="4" id="KW-1185">Reference proteome</keyword>
<evidence type="ECO:0000313" key="3">
    <source>
        <dbReference type="EMBL" id="MBD7936452.1"/>
    </source>
</evidence>
<protein>
    <submittedName>
        <fullName evidence="3">HesB/YadR/YfhF family protein</fullName>
    </submittedName>
</protein>
<evidence type="ECO:0000256" key="1">
    <source>
        <dbReference type="ARBA" id="ARBA00006718"/>
    </source>
</evidence>
<dbReference type="RefSeq" id="WP_191811706.1">
    <property type="nucleotide sequence ID" value="NZ_JACSQT010000002.1"/>
</dbReference>
<dbReference type="EMBL" id="JACSQT010000002">
    <property type="protein sequence ID" value="MBD7936452.1"/>
    <property type="molecule type" value="Genomic_DNA"/>
</dbReference>
<dbReference type="Pfam" id="PF01521">
    <property type="entry name" value="Fe-S_biosyn"/>
    <property type="match status" value="1"/>
</dbReference>
<comment type="similarity">
    <text evidence="1">Belongs to the HesB/IscA family.</text>
</comment>